<dbReference type="Pfam" id="PF00646">
    <property type="entry name" value="F-box"/>
    <property type="match status" value="1"/>
</dbReference>
<dbReference type="EMBL" id="PDCK01000041">
    <property type="protein sequence ID" value="PRQ44159.1"/>
    <property type="molecule type" value="Genomic_DNA"/>
</dbReference>
<dbReference type="InterPro" id="IPR055357">
    <property type="entry name" value="LRR_At1g61320_AtMIF1"/>
</dbReference>
<protein>
    <submittedName>
        <fullName evidence="4">Putative F-box domain, leucine-rich repeat domain, L domain-containing protein</fullName>
    </submittedName>
</protein>
<dbReference type="SUPFAM" id="SSF81383">
    <property type="entry name" value="F-box domain"/>
    <property type="match status" value="1"/>
</dbReference>
<dbReference type="OMA" id="IVPHDAY"/>
<feature type="chain" id="PRO_5015198817" evidence="1">
    <location>
        <begin position="21"/>
        <end position="491"/>
    </location>
</feature>
<keyword evidence="5" id="KW-1185">Reference proteome</keyword>
<dbReference type="PANTHER" id="PTHR34145:SF28">
    <property type="entry name" value="F-BOX DOMAIN-CONTAINING PROTEIN"/>
    <property type="match status" value="1"/>
</dbReference>
<reference evidence="4 5" key="1">
    <citation type="journal article" date="2018" name="Nat. Genet.">
        <title>The Rosa genome provides new insights in the design of modern roses.</title>
        <authorList>
            <person name="Bendahmane M."/>
        </authorList>
    </citation>
    <scope>NUCLEOTIDE SEQUENCE [LARGE SCALE GENOMIC DNA]</scope>
    <source>
        <strain evidence="5">cv. Old Blush</strain>
    </source>
</reference>
<evidence type="ECO:0000313" key="4">
    <source>
        <dbReference type="EMBL" id="PRQ44159.1"/>
    </source>
</evidence>
<dbReference type="Pfam" id="PF23622">
    <property type="entry name" value="LRR_At1g61320_AtMIF1"/>
    <property type="match status" value="1"/>
</dbReference>
<feature type="domain" description="F-box" evidence="2">
    <location>
        <begin position="30"/>
        <end position="65"/>
    </location>
</feature>
<evidence type="ECO:0000259" key="3">
    <source>
        <dbReference type="Pfam" id="PF23622"/>
    </source>
</evidence>
<name>A0A2P6RCJ9_ROSCH</name>
<dbReference type="Gramene" id="PRQ44159">
    <property type="protein sequence ID" value="PRQ44159"/>
    <property type="gene ID" value="RchiOBHm_Chr3g0476161"/>
</dbReference>
<feature type="domain" description="At1g61320/AtMIF1 LRR" evidence="3">
    <location>
        <begin position="117"/>
        <end position="449"/>
    </location>
</feature>
<evidence type="ECO:0000313" key="5">
    <source>
        <dbReference type="Proteomes" id="UP000238479"/>
    </source>
</evidence>
<evidence type="ECO:0000259" key="2">
    <source>
        <dbReference type="Pfam" id="PF00646"/>
    </source>
</evidence>
<comment type="caution">
    <text evidence="4">The sequence shown here is derived from an EMBL/GenBank/DDBJ whole genome shotgun (WGS) entry which is preliminary data.</text>
</comment>
<dbReference type="Gene3D" id="1.20.1280.50">
    <property type="match status" value="1"/>
</dbReference>
<dbReference type="InterPro" id="IPR036047">
    <property type="entry name" value="F-box-like_dom_sf"/>
</dbReference>
<dbReference type="InterPro" id="IPR001810">
    <property type="entry name" value="F-box_dom"/>
</dbReference>
<evidence type="ECO:0000256" key="1">
    <source>
        <dbReference type="SAM" id="SignalP"/>
    </source>
</evidence>
<keyword evidence="1" id="KW-0732">Signal</keyword>
<dbReference type="AlphaFoldDB" id="A0A2P6RCJ9"/>
<organism evidence="4 5">
    <name type="scientific">Rosa chinensis</name>
    <name type="common">China rose</name>
    <dbReference type="NCBI Taxonomy" id="74649"/>
    <lineage>
        <taxon>Eukaryota</taxon>
        <taxon>Viridiplantae</taxon>
        <taxon>Streptophyta</taxon>
        <taxon>Embryophyta</taxon>
        <taxon>Tracheophyta</taxon>
        <taxon>Spermatophyta</taxon>
        <taxon>Magnoliopsida</taxon>
        <taxon>eudicotyledons</taxon>
        <taxon>Gunneridae</taxon>
        <taxon>Pentapetalae</taxon>
        <taxon>rosids</taxon>
        <taxon>fabids</taxon>
        <taxon>Rosales</taxon>
        <taxon>Rosaceae</taxon>
        <taxon>Rosoideae</taxon>
        <taxon>Rosoideae incertae sedis</taxon>
        <taxon>Rosa</taxon>
    </lineage>
</organism>
<accession>A0A2P6RCJ9</accession>
<feature type="signal peptide" evidence="1">
    <location>
        <begin position="1"/>
        <end position="20"/>
    </location>
</feature>
<gene>
    <name evidence="4" type="ORF">RchiOBHm_Chr3g0476161</name>
</gene>
<dbReference type="Gene3D" id="3.80.10.10">
    <property type="entry name" value="Ribonuclease Inhibitor"/>
    <property type="match status" value="1"/>
</dbReference>
<dbReference type="PANTHER" id="PTHR34145">
    <property type="entry name" value="OS02G0105600 PROTEIN"/>
    <property type="match status" value="1"/>
</dbReference>
<dbReference type="Proteomes" id="UP000238479">
    <property type="component" value="Chromosome 3"/>
</dbReference>
<dbReference type="STRING" id="74649.A0A2P6RCJ9"/>
<dbReference type="InterPro" id="IPR032675">
    <property type="entry name" value="LRR_dom_sf"/>
</dbReference>
<dbReference type="SUPFAM" id="SSF52047">
    <property type="entry name" value="RNI-like"/>
    <property type="match status" value="1"/>
</dbReference>
<dbReference type="InterPro" id="IPR053772">
    <property type="entry name" value="At1g61320/At1g61330-like"/>
</dbReference>
<proteinExistence type="predicted"/>
<sequence length="491" mass="56564">MLVFRGTCVLTEIVLLCSQADEEGKSKDWIDELPSCIVSYILSLLTIKDAWDASLVSRRWHEHLWNSILTRPNLEFDIPNIFGSRYAGAKFTDTTSDSIRLINQFKTPDFVQRVNAVLKHYRGKKVESFKVAFFLDGSTADLDNWIRFAIRKGVEVLHLHLFQDPIHGTKKYVFPYELLSELKSSTLKHLSLHRCVLRPSPDHFDRFNQLTSLCLNQVDLGETFLQACMFSVCLFLESLTLIRCHLDSCLIVSGSLLHLNDLKLFQCFNLSRIEISALNLISFEYTGRIPTISFIQAPRLSRIYFWGLNNDTIANANALTQFASTPALETLQLLIVQEVPQSIPTFRYIKQLDLNIVLGEKSDYNVHDLMLVLNLLKATPVLEELVIKVRHPKYSEKNQQERTEISGFAHDCLRRVKMQGFQSNACEIEFAIWLLKYSLKLEIMVIDPFGDMYLGGDMWEGLRSARSWEEHRAFVQKELKRVQTHAQVIVL</sequence>